<dbReference type="AlphaFoldDB" id="G4YS95"/>
<gene>
    <name evidence="2" type="ORF">PHYSODRAFT_411737</name>
</gene>
<protein>
    <recommendedName>
        <fullName evidence="4">Glycosyltransferase family 62 protein</fullName>
    </recommendedName>
</protein>
<dbReference type="OMA" id="WVESDKG"/>
<name>G4YS95_PHYSP</name>
<organism evidence="2 3">
    <name type="scientific">Phytophthora sojae (strain P6497)</name>
    <name type="common">Soybean stem and root rot agent</name>
    <name type="synonym">Phytophthora megasperma f. sp. glycines</name>
    <dbReference type="NCBI Taxonomy" id="1094619"/>
    <lineage>
        <taxon>Eukaryota</taxon>
        <taxon>Sar</taxon>
        <taxon>Stramenopiles</taxon>
        <taxon>Oomycota</taxon>
        <taxon>Peronosporomycetes</taxon>
        <taxon>Peronosporales</taxon>
        <taxon>Peronosporaceae</taxon>
        <taxon>Phytophthora</taxon>
    </lineage>
</organism>
<accession>G4YS95</accession>
<evidence type="ECO:0000313" key="2">
    <source>
        <dbReference type="EMBL" id="EGZ25326.1"/>
    </source>
</evidence>
<dbReference type="Pfam" id="PF03452">
    <property type="entry name" value="Anp1"/>
    <property type="match status" value="1"/>
</dbReference>
<dbReference type="KEGG" id="psoj:PHYSODRAFT_411737"/>
<dbReference type="GeneID" id="20651712"/>
<feature type="non-terminal residue" evidence="2">
    <location>
        <position position="338"/>
    </location>
</feature>
<sequence>PATSILHPLVPVQAPLNTRAGGYSTAQTTSGNVSTTVETFPQYGEDSLPGRLFRLENTALLAQPDNKHQDSVLVMVVLRDAQSWGDGRSAEDFFQLLDSFDYPKGKISVTLLVSSMSEFLLMKTHFQRQIQQYARLSVIFRNDFSPRHVVTRENRHEDHLQVNRRRIIARYRNFAVLSTMEPWHQHVLWLDADVHKIPSGLLKKIVDSGLDIVEPMCVRMKANGKDWYEYDLNAWVGSRKVRRSSRDSSFVPGDLNVKRMKQFHGGKDTFVPLDSVGGTMLYVNVDVHRQGVLFPVHHLIGSEWSSEGYDGIETEGLCYVAHFLGFKCWGMPNDLIYH</sequence>
<dbReference type="InterPro" id="IPR052086">
    <property type="entry name" value="Mannan_Polymerase_Subunit"/>
</dbReference>
<dbReference type="InParanoid" id="G4YS95"/>
<dbReference type="RefSeq" id="XP_009520614.1">
    <property type="nucleotide sequence ID" value="XM_009522319.1"/>
</dbReference>
<feature type="non-terminal residue" evidence="2">
    <location>
        <position position="1"/>
    </location>
</feature>
<evidence type="ECO:0000313" key="3">
    <source>
        <dbReference type="Proteomes" id="UP000002640"/>
    </source>
</evidence>
<dbReference type="PANTHER" id="PTHR43083:SF6">
    <property type="entry name" value="MANNAN POLYMERASE COMPLEXES SUBUNIT MNN9"/>
    <property type="match status" value="1"/>
</dbReference>
<keyword evidence="3" id="KW-1185">Reference proteome</keyword>
<evidence type="ECO:0000256" key="1">
    <source>
        <dbReference type="ARBA" id="ARBA00037964"/>
    </source>
</evidence>
<reference evidence="2 3" key="1">
    <citation type="journal article" date="2006" name="Science">
        <title>Phytophthora genome sequences uncover evolutionary origins and mechanisms of pathogenesis.</title>
        <authorList>
            <person name="Tyler B.M."/>
            <person name="Tripathy S."/>
            <person name="Zhang X."/>
            <person name="Dehal P."/>
            <person name="Jiang R.H."/>
            <person name="Aerts A."/>
            <person name="Arredondo F.D."/>
            <person name="Baxter L."/>
            <person name="Bensasson D."/>
            <person name="Beynon J.L."/>
            <person name="Chapman J."/>
            <person name="Damasceno C.M."/>
            <person name="Dorrance A.E."/>
            <person name="Dou D."/>
            <person name="Dickerman A.W."/>
            <person name="Dubchak I.L."/>
            <person name="Garbelotto M."/>
            <person name="Gijzen M."/>
            <person name="Gordon S.G."/>
            <person name="Govers F."/>
            <person name="Grunwald N.J."/>
            <person name="Huang W."/>
            <person name="Ivors K.L."/>
            <person name="Jones R.W."/>
            <person name="Kamoun S."/>
            <person name="Krampis K."/>
            <person name="Lamour K.H."/>
            <person name="Lee M.K."/>
            <person name="McDonald W.H."/>
            <person name="Medina M."/>
            <person name="Meijer H.J."/>
            <person name="Nordberg E.K."/>
            <person name="Maclean D.J."/>
            <person name="Ospina-Giraldo M.D."/>
            <person name="Morris P.F."/>
            <person name="Phuntumart V."/>
            <person name="Putnam N.H."/>
            <person name="Rash S."/>
            <person name="Rose J.K."/>
            <person name="Sakihama Y."/>
            <person name="Salamov A.A."/>
            <person name="Savidor A."/>
            <person name="Scheuring C.F."/>
            <person name="Smith B.M."/>
            <person name="Sobral B.W."/>
            <person name="Terry A."/>
            <person name="Torto-Alalibo T.A."/>
            <person name="Win J."/>
            <person name="Xu Z."/>
            <person name="Zhang H."/>
            <person name="Grigoriev I.V."/>
            <person name="Rokhsar D.S."/>
            <person name="Boore J.L."/>
        </authorList>
    </citation>
    <scope>NUCLEOTIDE SEQUENCE [LARGE SCALE GENOMIC DNA]</scope>
    <source>
        <strain evidence="2 3">P6497</strain>
    </source>
</reference>
<dbReference type="InterPro" id="IPR029044">
    <property type="entry name" value="Nucleotide-diphossugar_trans"/>
</dbReference>
<dbReference type="Proteomes" id="UP000002640">
    <property type="component" value="Unassembled WGS sequence"/>
</dbReference>
<proteinExistence type="inferred from homology"/>
<dbReference type="PANTHER" id="PTHR43083">
    <property type="entry name" value="MANNAN POLYMERASE II"/>
    <property type="match status" value="1"/>
</dbReference>
<dbReference type="Gene3D" id="3.90.550.10">
    <property type="entry name" value="Spore Coat Polysaccharide Biosynthesis Protein SpsA, Chain A"/>
    <property type="match status" value="1"/>
</dbReference>
<evidence type="ECO:0008006" key="4">
    <source>
        <dbReference type="Google" id="ProtNLM"/>
    </source>
</evidence>
<comment type="similarity">
    <text evidence="1">Belongs to the ANP1/MMN9/VAN1 family.</text>
</comment>
<dbReference type="EMBL" id="JH159152">
    <property type="protein sequence ID" value="EGZ25326.1"/>
    <property type="molecule type" value="Genomic_DNA"/>
</dbReference>
<dbReference type="SMR" id="G4YS95"/>